<dbReference type="FunFam" id="2.130.10.10:FF:000683">
    <property type="entry name" value="WD-40 repeat protein family"/>
    <property type="match status" value="1"/>
</dbReference>
<evidence type="ECO:0000256" key="3">
    <source>
        <dbReference type="ARBA" id="ARBA00022737"/>
    </source>
</evidence>
<evidence type="ECO:0000256" key="4">
    <source>
        <dbReference type="ARBA" id="ARBA00023242"/>
    </source>
</evidence>
<keyword evidence="6" id="KW-1185">Reference proteome</keyword>
<dbReference type="HOGENOM" id="CLU_795380_0_0_1"/>
<dbReference type="eggNOG" id="ENOG502QVRC">
    <property type="taxonomic scope" value="Eukaryota"/>
</dbReference>
<dbReference type="Proteomes" id="UP000026915">
    <property type="component" value="Chromosome 9"/>
</dbReference>
<dbReference type="SUPFAM" id="SSF50978">
    <property type="entry name" value="WD40 repeat-like"/>
    <property type="match status" value="1"/>
</dbReference>
<dbReference type="GO" id="GO:0031080">
    <property type="term" value="C:nuclear pore outer ring"/>
    <property type="evidence" value="ECO:0000318"/>
    <property type="project" value="GO_Central"/>
</dbReference>
<evidence type="ECO:0000313" key="5">
    <source>
        <dbReference type="EMBL" id="EOY31513.1"/>
    </source>
</evidence>
<dbReference type="InParanoid" id="A0A061GQ20"/>
<keyword evidence="3" id="KW-0677">Repeat</keyword>
<reference evidence="5 6" key="1">
    <citation type="journal article" date="2013" name="Genome Biol.">
        <title>The genome sequence of the most widely cultivated cacao type and its use to identify candidate genes regulating pod color.</title>
        <authorList>
            <person name="Motamayor J.C."/>
            <person name="Mockaitis K."/>
            <person name="Schmutz J."/>
            <person name="Haiminen N."/>
            <person name="Iii D.L."/>
            <person name="Cornejo O."/>
            <person name="Findley S.D."/>
            <person name="Zheng P."/>
            <person name="Utro F."/>
            <person name="Royaert S."/>
            <person name="Saski C."/>
            <person name="Jenkins J."/>
            <person name="Podicheti R."/>
            <person name="Zhao M."/>
            <person name="Scheffler B.E."/>
            <person name="Stack J.C."/>
            <person name="Feltus F.A."/>
            <person name="Mustiga G.M."/>
            <person name="Amores F."/>
            <person name="Phillips W."/>
            <person name="Marelli J.P."/>
            <person name="May G.D."/>
            <person name="Shapiro H."/>
            <person name="Ma J."/>
            <person name="Bustamante C.D."/>
            <person name="Schnell R.J."/>
            <person name="Main D."/>
            <person name="Gilbert D."/>
            <person name="Parida L."/>
            <person name="Kuhn D.N."/>
        </authorList>
    </citation>
    <scope>NUCLEOTIDE SEQUENCE [LARGE SCALE GENOMIC DNA]</scope>
    <source>
        <strain evidence="6">cv. Matina 1-6</strain>
    </source>
</reference>
<keyword evidence="4" id="KW-0539">Nucleus</keyword>
<organism evidence="5 6">
    <name type="scientific">Theobroma cacao</name>
    <name type="common">Cacao</name>
    <name type="synonym">Cocoa</name>
    <dbReference type="NCBI Taxonomy" id="3641"/>
    <lineage>
        <taxon>Eukaryota</taxon>
        <taxon>Viridiplantae</taxon>
        <taxon>Streptophyta</taxon>
        <taxon>Embryophyta</taxon>
        <taxon>Tracheophyta</taxon>
        <taxon>Spermatophyta</taxon>
        <taxon>Magnoliopsida</taxon>
        <taxon>eudicotyledons</taxon>
        <taxon>Gunneridae</taxon>
        <taxon>Pentapetalae</taxon>
        <taxon>rosids</taxon>
        <taxon>malvids</taxon>
        <taxon>Malvales</taxon>
        <taxon>Malvaceae</taxon>
        <taxon>Byttnerioideae</taxon>
        <taxon>Theobroma</taxon>
    </lineage>
</organism>
<dbReference type="OMA" id="PCESEVW"/>
<keyword evidence="2" id="KW-0853">WD repeat</keyword>
<comment type="subcellular location">
    <subcellularLocation>
        <location evidence="1">Nucleus</location>
    </subcellularLocation>
</comment>
<proteinExistence type="predicted"/>
<accession>A0A061GQ20</accession>
<evidence type="ECO:0000313" key="6">
    <source>
        <dbReference type="Proteomes" id="UP000026915"/>
    </source>
</evidence>
<dbReference type="PANTHER" id="PTHR22652">
    <property type="entry name" value="NUCLEOPORIN NUP43"/>
    <property type="match status" value="1"/>
</dbReference>
<name>A0A061GQ20_THECC</name>
<dbReference type="Gramene" id="EOY31513">
    <property type="protein sequence ID" value="EOY31513"/>
    <property type="gene ID" value="TCM_038437"/>
</dbReference>
<evidence type="ECO:0000256" key="2">
    <source>
        <dbReference type="ARBA" id="ARBA00022574"/>
    </source>
</evidence>
<dbReference type="EMBL" id="CM001887">
    <property type="protein sequence ID" value="EOY31513.1"/>
    <property type="molecule type" value="Genomic_DNA"/>
</dbReference>
<dbReference type="InterPro" id="IPR015943">
    <property type="entry name" value="WD40/YVTN_repeat-like_dom_sf"/>
</dbReference>
<dbReference type="PANTHER" id="PTHR22652:SF0">
    <property type="entry name" value="NUCLEOPORIN NUP43"/>
    <property type="match status" value="1"/>
</dbReference>
<dbReference type="FunCoup" id="A0A061GQ20">
    <property type="interactions" value="488"/>
</dbReference>
<dbReference type="STRING" id="3641.A0A061GQ20"/>
<dbReference type="Gene3D" id="2.130.10.10">
    <property type="entry name" value="YVTN repeat-like/Quinoprotein amine dehydrogenase"/>
    <property type="match status" value="1"/>
</dbReference>
<sequence length="414" mass="45510">MAISGPQNPSQVHRIPQSKYIDAVRWLPPVSAFDRFAAIAYFDTDSNSPSVEIHCLNPSVQNPSPTLTPQSSWTPPSRISSLRTAQSTPQPILAAATFSGSLHILVSDLIKGAVIESEASISGTEFHIGHVAAVDLRESGSECVSVGEDGRVNLVSVVGNSSKLSYRRIFDANGLVGYTAVRWASPSEFVTGGYGFGLQWWDQRRPGGPVSQFKGNWCQGKTSGIVHSIDIHPSRKHTCLAGGSSGTVFAWDLRAQQQPIVLSGGVTDQTAMPLLSESEVWEVQYDRYTRSSNINNMSSTRILPVMICSEDGILAVIEQGEEPVELLAEPCAINSFDIDQQNPSGCYMWLGVGIYSHIDKVVILRNRHKRQERDKNLSMLSVSCNLRRLNFIQPFFAFVGMERLIFLVRKVDMP</sequence>
<protein>
    <submittedName>
        <fullName evidence="5">Transducin/WD40 repeat-like superfamily protein isoform 1</fullName>
    </submittedName>
</protein>
<gene>
    <name evidence="5" type="ORF">TCM_038437</name>
</gene>
<dbReference type="InterPro" id="IPR036322">
    <property type="entry name" value="WD40_repeat_dom_sf"/>
</dbReference>
<dbReference type="AlphaFoldDB" id="A0A061GQ20"/>
<evidence type="ECO:0000256" key="1">
    <source>
        <dbReference type="ARBA" id="ARBA00004123"/>
    </source>
</evidence>